<feature type="compositionally biased region" description="Acidic residues" evidence="2">
    <location>
        <begin position="340"/>
        <end position="352"/>
    </location>
</feature>
<feature type="region of interest" description="Disordered" evidence="2">
    <location>
        <begin position="256"/>
        <end position="364"/>
    </location>
</feature>
<feature type="compositionally biased region" description="Basic and acidic residues" evidence="2">
    <location>
        <begin position="321"/>
        <end position="334"/>
    </location>
</feature>
<sequence>MGRAPGLGLGGRLLVVELRSGGRVSARVGRRFLQEGRVGSRRDPSDGQVSYVVDFTIPLLRRGALAFIAIITRYLYPNPLSSLLLTIPLHLTMSSVVLAELNSSTNPGDLAEKVNSGTNPGNLVEKVNSGTNSGDLAERVNSGTNPGDLAEKVNSITNLGDLAKKVNSSTNPGDLAEKFGRARHVHHGGCSGGRSLISTSSTHRRVSKMVEDLPKPGSAQLMALPRHVSGRVSRGWDYLDSELVYDRMDLGDLRGMPKMSNGKAPSTHAAAPAREVGVSPAREAPKASSKRPIDASTEQADDLARRHKKVKVLTRRHKSRHGEGESRSHSKGKEPAVPSEEPDTPVESDEGDASPVHHRPRSMKDLFKTKVHKGDAGYYTLQIQHFQTALFDQVHDAGWLITFIDYRISQLQQELDALKSGGGPEAVAKAEERASELEQELEKTKRERDEALQRLEASEKELNEVRSNLAEI</sequence>
<evidence type="ECO:0000313" key="3">
    <source>
        <dbReference type="EMBL" id="RRT74165.1"/>
    </source>
</evidence>
<accession>A0A427AD32</accession>
<name>A0A427AD32_ENSVE</name>
<dbReference type="EMBL" id="AMZH03002859">
    <property type="protein sequence ID" value="RRT74165.1"/>
    <property type="molecule type" value="Genomic_DNA"/>
</dbReference>
<feature type="coiled-coil region" evidence="1">
    <location>
        <begin position="427"/>
        <end position="472"/>
    </location>
</feature>
<feature type="compositionally biased region" description="Basic residues" evidence="2">
    <location>
        <begin position="305"/>
        <end position="320"/>
    </location>
</feature>
<comment type="caution">
    <text evidence="3">The sequence shown here is derived from an EMBL/GenBank/DDBJ whole genome shotgun (WGS) entry which is preliminary data.</text>
</comment>
<keyword evidence="1" id="KW-0175">Coiled coil</keyword>
<dbReference type="AlphaFoldDB" id="A0A427AD32"/>
<gene>
    <name evidence="3" type="ORF">B296_00012486</name>
</gene>
<organism evidence="3 4">
    <name type="scientific">Ensete ventricosum</name>
    <name type="common">Abyssinian banana</name>
    <name type="synonym">Musa ensete</name>
    <dbReference type="NCBI Taxonomy" id="4639"/>
    <lineage>
        <taxon>Eukaryota</taxon>
        <taxon>Viridiplantae</taxon>
        <taxon>Streptophyta</taxon>
        <taxon>Embryophyta</taxon>
        <taxon>Tracheophyta</taxon>
        <taxon>Spermatophyta</taxon>
        <taxon>Magnoliopsida</taxon>
        <taxon>Liliopsida</taxon>
        <taxon>Zingiberales</taxon>
        <taxon>Musaceae</taxon>
        <taxon>Ensete</taxon>
    </lineage>
</organism>
<evidence type="ECO:0000256" key="2">
    <source>
        <dbReference type="SAM" id="MobiDB-lite"/>
    </source>
</evidence>
<dbReference type="Proteomes" id="UP000287651">
    <property type="component" value="Unassembled WGS sequence"/>
</dbReference>
<evidence type="ECO:0000313" key="4">
    <source>
        <dbReference type="Proteomes" id="UP000287651"/>
    </source>
</evidence>
<evidence type="ECO:0000256" key="1">
    <source>
        <dbReference type="SAM" id="Coils"/>
    </source>
</evidence>
<reference evidence="3 4" key="1">
    <citation type="journal article" date="2014" name="Agronomy (Basel)">
        <title>A Draft Genome Sequence for Ensete ventricosum, the Drought-Tolerant Tree Against Hunger.</title>
        <authorList>
            <person name="Harrison J."/>
            <person name="Moore K.A."/>
            <person name="Paszkiewicz K."/>
            <person name="Jones T."/>
            <person name="Grant M."/>
            <person name="Ambacheew D."/>
            <person name="Muzemil S."/>
            <person name="Studholme D.J."/>
        </authorList>
    </citation>
    <scope>NUCLEOTIDE SEQUENCE [LARGE SCALE GENOMIC DNA]</scope>
</reference>
<protein>
    <submittedName>
        <fullName evidence="3">Uncharacterized protein</fullName>
    </submittedName>
</protein>
<proteinExistence type="predicted"/>